<dbReference type="Pfam" id="PF00501">
    <property type="entry name" value="AMP-binding"/>
    <property type="match status" value="1"/>
</dbReference>
<feature type="domain" description="AMP-dependent synthetase/ligase" evidence="3">
    <location>
        <begin position="29"/>
        <end position="421"/>
    </location>
</feature>
<dbReference type="GO" id="GO:0016020">
    <property type="term" value="C:membrane"/>
    <property type="evidence" value="ECO:0007669"/>
    <property type="project" value="TreeGrafter"/>
</dbReference>
<organism evidence="4 5">
    <name type="scientific">Falsarthrobacter nasiphocae</name>
    <dbReference type="NCBI Taxonomy" id="189863"/>
    <lineage>
        <taxon>Bacteria</taxon>
        <taxon>Bacillati</taxon>
        <taxon>Actinomycetota</taxon>
        <taxon>Actinomycetes</taxon>
        <taxon>Micrococcales</taxon>
        <taxon>Micrococcaceae</taxon>
        <taxon>Falsarthrobacter</taxon>
    </lineage>
</organism>
<dbReference type="InterPro" id="IPR042099">
    <property type="entry name" value="ANL_N_sf"/>
</dbReference>
<name>A0AAE3YG96_9MICC</name>
<dbReference type="Proteomes" id="UP001247307">
    <property type="component" value="Unassembled WGS sequence"/>
</dbReference>
<dbReference type="EC" id="6.2.1.3" evidence="4"/>
<protein>
    <submittedName>
        <fullName evidence="4">Long-chain acyl-CoA synthetase</fullName>
        <ecNumber evidence="4">6.2.1.3</ecNumber>
    </submittedName>
</protein>
<comment type="caution">
    <text evidence="4">The sequence shown here is derived from an EMBL/GenBank/DDBJ whole genome shotgun (WGS) entry which is preliminary data.</text>
</comment>
<accession>A0AAE3YG96</accession>
<dbReference type="GO" id="GO:0005524">
    <property type="term" value="F:ATP binding"/>
    <property type="evidence" value="ECO:0007669"/>
    <property type="project" value="UniProtKB-KW"/>
</dbReference>
<dbReference type="Pfam" id="PF23562">
    <property type="entry name" value="AMP-binding_C_3"/>
    <property type="match status" value="1"/>
</dbReference>
<evidence type="ECO:0000313" key="5">
    <source>
        <dbReference type="Proteomes" id="UP001247307"/>
    </source>
</evidence>
<dbReference type="EMBL" id="JAVDUI010000001">
    <property type="protein sequence ID" value="MDR6891620.1"/>
    <property type="molecule type" value="Genomic_DNA"/>
</dbReference>
<dbReference type="InterPro" id="IPR000873">
    <property type="entry name" value="AMP-dep_synth/lig_dom"/>
</dbReference>
<evidence type="ECO:0000313" key="4">
    <source>
        <dbReference type="EMBL" id="MDR6891620.1"/>
    </source>
</evidence>
<dbReference type="PANTHER" id="PTHR43272">
    <property type="entry name" value="LONG-CHAIN-FATTY-ACID--COA LIGASE"/>
    <property type="match status" value="1"/>
</dbReference>
<dbReference type="PANTHER" id="PTHR43272:SF33">
    <property type="entry name" value="AMP-BINDING DOMAIN-CONTAINING PROTEIN-RELATED"/>
    <property type="match status" value="1"/>
</dbReference>
<keyword evidence="1" id="KW-0547">Nucleotide-binding</keyword>
<dbReference type="GO" id="GO:0004467">
    <property type="term" value="F:long-chain fatty acid-CoA ligase activity"/>
    <property type="evidence" value="ECO:0007669"/>
    <property type="project" value="UniProtKB-EC"/>
</dbReference>
<dbReference type="Gene3D" id="3.40.50.12780">
    <property type="entry name" value="N-terminal domain of ligase-like"/>
    <property type="match status" value="1"/>
</dbReference>
<evidence type="ECO:0000256" key="1">
    <source>
        <dbReference type="ARBA" id="ARBA00022741"/>
    </source>
</evidence>
<evidence type="ECO:0000256" key="2">
    <source>
        <dbReference type="ARBA" id="ARBA00022840"/>
    </source>
</evidence>
<gene>
    <name evidence="4" type="ORF">J2S35_000560</name>
</gene>
<dbReference type="AlphaFoldDB" id="A0AAE3YG96"/>
<sequence length="594" mass="64293">MMDSTTPLAADLPDESNISDLLLSRHAVDPSRVLFVRKTADGYSDITAEDFLGRVTAAAKGLMALGVTPGQSVAVMSSTRIEWTVADFAIFFAGAVTVPIYETSSAHQTAWILSDSEIRVAFAENEQKAEVLRQAARVNSAEPPQIILLSDDGLADLARRGEGVTDAELEAARSSRTLDDVATVVYTSGTTGQPKGCEITHRSFAVVSVNAVEFLPEFLKAPDARTIMFLPLAHVLARCVQLVCIERGITLLHATGAAGLVDDMAAFRPTFLLAVPRVFEKIYAQARSQAQSGGKGRIFDAAAKTAIDYSRAERPGPLLRAKHAVFDRLVYRRIRDVFGGLVKYTVSGASPLAPSLSHFFDGAGIVILEGYGLTESTAPLTVNPVREPRIGTVGLPMPGTTLRIAEDGEVLARGVGIFSGYRNNEEATRQSFRDGWFATGDMGRLDEDGYLTITGRKKELIVTAGGKNVAPTPLEERIREHDLVDQAVLIGEGRPFVSAIIALDAEALPRWSKAELGRTISPEEAVTSEEVRAAVQTQVDYANELVSRAEGVRRFVLTTEPFDEGSGRLTPSLKLRRSVVLTDFADEIESLYRR</sequence>
<keyword evidence="4" id="KW-0436">Ligase</keyword>
<dbReference type="InterPro" id="IPR020845">
    <property type="entry name" value="AMP-binding_CS"/>
</dbReference>
<reference evidence="4" key="1">
    <citation type="submission" date="2023-07" db="EMBL/GenBank/DDBJ databases">
        <title>Sequencing the genomes of 1000 actinobacteria strains.</title>
        <authorList>
            <person name="Klenk H.-P."/>
        </authorList>
    </citation>
    <scope>NUCLEOTIDE SEQUENCE</scope>
    <source>
        <strain evidence="4">DSM 13988</strain>
    </source>
</reference>
<keyword evidence="2" id="KW-0067">ATP-binding</keyword>
<keyword evidence="5" id="KW-1185">Reference proteome</keyword>
<dbReference type="SUPFAM" id="SSF56801">
    <property type="entry name" value="Acetyl-CoA synthetase-like"/>
    <property type="match status" value="1"/>
</dbReference>
<proteinExistence type="predicted"/>
<dbReference type="CDD" id="cd05907">
    <property type="entry name" value="VL_LC_FACS_like"/>
    <property type="match status" value="1"/>
</dbReference>
<dbReference type="PROSITE" id="PS00455">
    <property type="entry name" value="AMP_BINDING"/>
    <property type="match status" value="1"/>
</dbReference>
<evidence type="ECO:0000259" key="3">
    <source>
        <dbReference type="Pfam" id="PF00501"/>
    </source>
</evidence>